<evidence type="ECO:0000313" key="1">
    <source>
        <dbReference type="EMBL" id="ERT62762.1"/>
    </source>
</evidence>
<reference evidence="1 2" key="1">
    <citation type="submission" date="2013-08" db="EMBL/GenBank/DDBJ databases">
        <authorList>
            <person name="Weinstock G."/>
            <person name="Sodergren E."/>
            <person name="Wylie T."/>
            <person name="Fulton L."/>
            <person name="Fulton R."/>
            <person name="Fronick C."/>
            <person name="O'Laughlin M."/>
            <person name="Godfrey J."/>
            <person name="Miner T."/>
            <person name="Herter B."/>
            <person name="Appelbaum E."/>
            <person name="Cordes M."/>
            <person name="Lek S."/>
            <person name="Wollam A."/>
            <person name="Pepin K.H."/>
            <person name="Palsikar V.B."/>
            <person name="Mitreva M."/>
            <person name="Wilson R.K."/>
        </authorList>
    </citation>
    <scope>NUCLEOTIDE SEQUENCE [LARGE SCALE GENOMIC DNA]</scope>
    <source>
        <strain evidence="1 2">ATCC BAA-474</strain>
    </source>
</reference>
<accession>U7UTJ5</accession>
<sequence>MRLTVLKNGIEVTLYFKKNCKQEKVKYIVNSEEEAYKIAKLLLY</sequence>
<dbReference type="HOGENOM" id="CLU_3214070_0_0_0"/>
<dbReference type="EMBL" id="AXZF01000207">
    <property type="protein sequence ID" value="ERT62762.1"/>
    <property type="molecule type" value="Genomic_DNA"/>
</dbReference>
<name>U7UTJ5_9FUSO</name>
<organism evidence="1 2">
    <name type="scientific">Cetobacterium somerae ATCC BAA-474</name>
    <dbReference type="NCBI Taxonomy" id="1319815"/>
    <lineage>
        <taxon>Bacteria</taxon>
        <taxon>Fusobacteriati</taxon>
        <taxon>Fusobacteriota</taxon>
        <taxon>Fusobacteriia</taxon>
        <taxon>Fusobacteriales</taxon>
        <taxon>Fusobacteriaceae</taxon>
        <taxon>Cetobacterium</taxon>
    </lineage>
</organism>
<gene>
    <name evidence="1" type="ORF">HMPREF0202_03000</name>
</gene>
<evidence type="ECO:0000313" key="2">
    <source>
        <dbReference type="Proteomes" id="UP000017081"/>
    </source>
</evidence>
<proteinExistence type="predicted"/>
<dbReference type="RefSeq" id="WP_023052515.1">
    <property type="nucleotide sequence ID" value="NZ_CP173063.2"/>
</dbReference>
<dbReference type="AlphaFoldDB" id="U7UTJ5"/>
<dbReference type="STRING" id="1319815.HMPREF0202_03000"/>
<dbReference type="Proteomes" id="UP000017081">
    <property type="component" value="Unassembled WGS sequence"/>
</dbReference>
<keyword evidence="2" id="KW-1185">Reference proteome</keyword>
<protein>
    <submittedName>
        <fullName evidence="1">Uncharacterized protein</fullName>
    </submittedName>
</protein>
<comment type="caution">
    <text evidence="1">The sequence shown here is derived from an EMBL/GenBank/DDBJ whole genome shotgun (WGS) entry which is preliminary data.</text>
</comment>